<comment type="caution">
    <text evidence="2">The sequence shown here is derived from an EMBL/GenBank/DDBJ whole genome shotgun (WGS) entry which is preliminary data.</text>
</comment>
<proteinExistence type="predicted"/>
<feature type="transmembrane region" description="Helical" evidence="1">
    <location>
        <begin position="180"/>
        <end position="199"/>
    </location>
</feature>
<feature type="transmembrane region" description="Helical" evidence="1">
    <location>
        <begin position="219"/>
        <end position="242"/>
    </location>
</feature>
<evidence type="ECO:0008006" key="4">
    <source>
        <dbReference type="Google" id="ProtNLM"/>
    </source>
</evidence>
<organism evidence="2 3">
    <name type="scientific">Halalkalibacter kiskunsagensis</name>
    <dbReference type="NCBI Taxonomy" id="1548599"/>
    <lineage>
        <taxon>Bacteria</taxon>
        <taxon>Bacillati</taxon>
        <taxon>Bacillota</taxon>
        <taxon>Bacilli</taxon>
        <taxon>Bacillales</taxon>
        <taxon>Bacillaceae</taxon>
        <taxon>Halalkalibacter</taxon>
    </lineage>
</organism>
<name>A0ABV6KGW4_9BACI</name>
<reference evidence="2 3" key="1">
    <citation type="submission" date="2024-09" db="EMBL/GenBank/DDBJ databases">
        <authorList>
            <person name="Sun Q."/>
            <person name="Mori K."/>
        </authorList>
    </citation>
    <scope>NUCLEOTIDE SEQUENCE [LARGE SCALE GENOMIC DNA]</scope>
    <source>
        <strain evidence="2 3">NCAIM B.02610</strain>
    </source>
</reference>
<evidence type="ECO:0000256" key="1">
    <source>
        <dbReference type="SAM" id="Phobius"/>
    </source>
</evidence>
<dbReference type="EMBL" id="JBHLUX010000080">
    <property type="protein sequence ID" value="MFC0472548.1"/>
    <property type="molecule type" value="Genomic_DNA"/>
</dbReference>
<evidence type="ECO:0000313" key="2">
    <source>
        <dbReference type="EMBL" id="MFC0472548.1"/>
    </source>
</evidence>
<keyword evidence="1" id="KW-1133">Transmembrane helix</keyword>
<keyword evidence="1" id="KW-0812">Transmembrane</keyword>
<dbReference type="RefSeq" id="WP_335963349.1">
    <property type="nucleotide sequence ID" value="NZ_JAXBLX010000048.1"/>
</dbReference>
<feature type="transmembrane region" description="Helical" evidence="1">
    <location>
        <begin position="63"/>
        <end position="83"/>
    </location>
</feature>
<feature type="transmembrane region" description="Helical" evidence="1">
    <location>
        <begin position="104"/>
        <end position="128"/>
    </location>
</feature>
<evidence type="ECO:0000313" key="3">
    <source>
        <dbReference type="Proteomes" id="UP001589838"/>
    </source>
</evidence>
<dbReference type="Proteomes" id="UP001589838">
    <property type="component" value="Unassembled WGS sequence"/>
</dbReference>
<keyword evidence="3" id="KW-1185">Reference proteome</keyword>
<feature type="transmembrane region" description="Helical" evidence="1">
    <location>
        <begin position="21"/>
        <end position="43"/>
    </location>
</feature>
<accession>A0ABV6KGW4</accession>
<sequence length="250" mass="27755">MMSLTEVSFRQIIKKQFRYKVKAYLGVFSSLIILQLVAIAFSFNGVGMMGTGSNHYSITISTFSANMVIVFTMLWAVIISIMVTMKSYRNDDFSFVTNRLTSSLSTVVFLVVASIVAGMTAMLSSFLLKNIIYFLFSFEPITGSASAISIGEVLLGMVASSLYIVLFSSIGYFIGILVQWHRAFAISIPAMIFGLLFFGDQYMIGNPITWMGTFFFTESSFVLFACKILVISGVLFGSSIFISTRLEVRR</sequence>
<gene>
    <name evidence="2" type="ORF">ACFFHM_19195</name>
</gene>
<feature type="transmembrane region" description="Helical" evidence="1">
    <location>
        <begin position="148"/>
        <end position="173"/>
    </location>
</feature>
<keyword evidence="1" id="KW-0472">Membrane</keyword>
<protein>
    <recommendedName>
        <fullName evidence="4">ABC transporter permease</fullName>
    </recommendedName>
</protein>